<reference evidence="1 2" key="1">
    <citation type="submission" date="2021-06" db="EMBL/GenBank/DDBJ databases">
        <authorList>
            <person name="Kallberg Y."/>
            <person name="Tangrot J."/>
            <person name="Rosling A."/>
        </authorList>
    </citation>
    <scope>NUCLEOTIDE SEQUENCE [LARGE SCALE GENOMIC DNA]</scope>
    <source>
        <strain evidence="1 2">120-4 pot B 10/14</strain>
    </source>
</reference>
<evidence type="ECO:0000313" key="2">
    <source>
        <dbReference type="Proteomes" id="UP000789901"/>
    </source>
</evidence>
<name>A0ABN7XEX7_GIGMA</name>
<proteinExistence type="predicted"/>
<protein>
    <submittedName>
        <fullName evidence="1">15286_t:CDS:1</fullName>
    </submittedName>
</protein>
<keyword evidence="2" id="KW-1185">Reference proteome</keyword>
<sequence>MSDNNSSDYPYAFEVLKLYFLWTLENNITPVFSEFIRLHIDFVARSPPESNQSSALQDAWIKRFTTAATILGISQ</sequence>
<dbReference type="EMBL" id="CAJVQB010127934">
    <property type="protein sequence ID" value="CAG8853702.1"/>
    <property type="molecule type" value="Genomic_DNA"/>
</dbReference>
<comment type="caution">
    <text evidence="1">The sequence shown here is derived from an EMBL/GenBank/DDBJ whole genome shotgun (WGS) entry which is preliminary data.</text>
</comment>
<dbReference type="Proteomes" id="UP000789901">
    <property type="component" value="Unassembled WGS sequence"/>
</dbReference>
<gene>
    <name evidence="1" type="ORF">GMARGA_LOCUS42523</name>
</gene>
<organism evidence="1 2">
    <name type="scientific">Gigaspora margarita</name>
    <dbReference type="NCBI Taxonomy" id="4874"/>
    <lineage>
        <taxon>Eukaryota</taxon>
        <taxon>Fungi</taxon>
        <taxon>Fungi incertae sedis</taxon>
        <taxon>Mucoromycota</taxon>
        <taxon>Glomeromycotina</taxon>
        <taxon>Glomeromycetes</taxon>
        <taxon>Diversisporales</taxon>
        <taxon>Gigasporaceae</taxon>
        <taxon>Gigaspora</taxon>
    </lineage>
</organism>
<accession>A0ABN7XEX7</accession>
<evidence type="ECO:0000313" key="1">
    <source>
        <dbReference type="EMBL" id="CAG8853702.1"/>
    </source>
</evidence>
<feature type="non-terminal residue" evidence="1">
    <location>
        <position position="75"/>
    </location>
</feature>